<feature type="compositionally biased region" description="Basic and acidic residues" evidence="6">
    <location>
        <begin position="27"/>
        <end position="38"/>
    </location>
</feature>
<feature type="compositionally biased region" description="Basic and acidic residues" evidence="6">
    <location>
        <begin position="50"/>
        <end position="67"/>
    </location>
</feature>
<feature type="compositionally biased region" description="Basic residues" evidence="6">
    <location>
        <begin position="434"/>
        <end position="459"/>
    </location>
</feature>
<comment type="subcellular location">
    <subcellularLocation>
        <location evidence="1">Membrane</location>
        <topology evidence="1">Multi-pass membrane protein</topology>
    </subcellularLocation>
</comment>
<feature type="transmembrane region" description="Helical" evidence="7">
    <location>
        <begin position="251"/>
        <end position="275"/>
    </location>
</feature>
<dbReference type="InterPro" id="IPR018823">
    <property type="entry name" value="ArAE_2_N"/>
</dbReference>
<feature type="transmembrane region" description="Helical" evidence="7">
    <location>
        <begin position="195"/>
        <end position="215"/>
    </location>
</feature>
<feature type="transmembrane region" description="Helical" evidence="7">
    <location>
        <begin position="878"/>
        <end position="896"/>
    </location>
</feature>
<feature type="transmembrane region" description="Helical" evidence="7">
    <location>
        <begin position="842"/>
        <end position="858"/>
    </location>
</feature>
<dbReference type="STRING" id="436010.A0A166FG11"/>
<feature type="transmembrane region" description="Helical" evidence="7">
    <location>
        <begin position="99"/>
        <end position="116"/>
    </location>
</feature>
<evidence type="ECO:0000313" key="11">
    <source>
        <dbReference type="EMBL" id="KZP16769.1"/>
    </source>
</evidence>
<feature type="region of interest" description="Disordered" evidence="6">
    <location>
        <begin position="384"/>
        <end position="465"/>
    </location>
</feature>
<protein>
    <recommendedName>
        <fullName evidence="13">ER transporter 6TM N-terminal domain-containing protein</fullName>
    </recommendedName>
</protein>
<name>A0A166FG11_9AGAM</name>
<dbReference type="InterPro" id="IPR049453">
    <property type="entry name" value="Memb_transporter_dom"/>
</dbReference>
<dbReference type="Pfam" id="PF13515">
    <property type="entry name" value="FUSC_2"/>
    <property type="match status" value="1"/>
</dbReference>
<evidence type="ECO:0000313" key="12">
    <source>
        <dbReference type="Proteomes" id="UP000076532"/>
    </source>
</evidence>
<reference evidence="11 12" key="1">
    <citation type="journal article" date="2016" name="Mol. Biol. Evol.">
        <title>Comparative Genomics of Early-Diverging Mushroom-Forming Fungi Provides Insights into the Origins of Lignocellulose Decay Capabilities.</title>
        <authorList>
            <person name="Nagy L.G."/>
            <person name="Riley R."/>
            <person name="Tritt A."/>
            <person name="Adam C."/>
            <person name="Daum C."/>
            <person name="Floudas D."/>
            <person name="Sun H."/>
            <person name="Yadav J.S."/>
            <person name="Pangilinan J."/>
            <person name="Larsson K.H."/>
            <person name="Matsuura K."/>
            <person name="Barry K."/>
            <person name="Labutti K."/>
            <person name="Kuo R."/>
            <person name="Ohm R.A."/>
            <person name="Bhattacharya S.S."/>
            <person name="Shirouzu T."/>
            <person name="Yoshinaga Y."/>
            <person name="Martin F.M."/>
            <person name="Grigoriev I.V."/>
            <person name="Hibbett D.S."/>
        </authorList>
    </citation>
    <scope>NUCLEOTIDE SEQUENCE [LARGE SCALE GENOMIC DNA]</scope>
    <source>
        <strain evidence="11 12">CBS 109695</strain>
    </source>
</reference>
<evidence type="ECO:0000259" key="10">
    <source>
        <dbReference type="Pfam" id="PF13515"/>
    </source>
</evidence>
<keyword evidence="2 7" id="KW-0812">Transmembrane</keyword>
<evidence type="ECO:0000256" key="4">
    <source>
        <dbReference type="ARBA" id="ARBA00023136"/>
    </source>
</evidence>
<keyword evidence="5" id="KW-0175">Coiled coil</keyword>
<organism evidence="11 12">
    <name type="scientific">Athelia psychrophila</name>
    <dbReference type="NCBI Taxonomy" id="1759441"/>
    <lineage>
        <taxon>Eukaryota</taxon>
        <taxon>Fungi</taxon>
        <taxon>Dikarya</taxon>
        <taxon>Basidiomycota</taxon>
        <taxon>Agaricomycotina</taxon>
        <taxon>Agaricomycetes</taxon>
        <taxon>Agaricomycetidae</taxon>
        <taxon>Atheliales</taxon>
        <taxon>Atheliaceae</taxon>
        <taxon>Athelia</taxon>
    </lineage>
</organism>
<dbReference type="Proteomes" id="UP000076532">
    <property type="component" value="Unassembled WGS sequence"/>
</dbReference>
<feature type="domain" description="Putative ER transporter 6TM N-terminal" evidence="9">
    <location>
        <begin position="95"/>
        <end position="591"/>
    </location>
</feature>
<feature type="transmembrane region" description="Helical" evidence="7">
    <location>
        <begin position="817"/>
        <end position="835"/>
    </location>
</feature>
<dbReference type="OrthoDB" id="2274698at2759"/>
<feature type="coiled-coil region" evidence="5">
    <location>
        <begin position="557"/>
        <end position="584"/>
    </location>
</feature>
<evidence type="ECO:0000256" key="3">
    <source>
        <dbReference type="ARBA" id="ARBA00022989"/>
    </source>
</evidence>
<feature type="region of interest" description="Disordered" evidence="6">
    <location>
        <begin position="1"/>
        <end position="67"/>
    </location>
</feature>
<keyword evidence="12" id="KW-1185">Reference proteome</keyword>
<feature type="transmembrane region" description="Helical" evidence="7">
    <location>
        <begin position="785"/>
        <end position="805"/>
    </location>
</feature>
<evidence type="ECO:0000256" key="2">
    <source>
        <dbReference type="ARBA" id="ARBA00022692"/>
    </source>
</evidence>
<evidence type="ECO:0000259" key="9">
    <source>
        <dbReference type="Pfam" id="PF10337"/>
    </source>
</evidence>
<accession>A0A166FG11</accession>
<dbReference type="Pfam" id="PF10334">
    <property type="entry name" value="BRE4"/>
    <property type="match status" value="1"/>
</dbReference>
<evidence type="ECO:0008006" key="13">
    <source>
        <dbReference type="Google" id="ProtNLM"/>
    </source>
</evidence>
<evidence type="ECO:0000256" key="6">
    <source>
        <dbReference type="SAM" id="MobiDB-lite"/>
    </source>
</evidence>
<dbReference type="Pfam" id="PF10337">
    <property type="entry name" value="ArAE_2_N"/>
    <property type="match status" value="1"/>
</dbReference>
<dbReference type="EMBL" id="KV417589">
    <property type="protein sequence ID" value="KZP16769.1"/>
    <property type="molecule type" value="Genomic_DNA"/>
</dbReference>
<gene>
    <name evidence="11" type="ORF">FIBSPDRAFT_1047238</name>
</gene>
<keyword evidence="4 7" id="KW-0472">Membrane</keyword>
<evidence type="ECO:0000256" key="1">
    <source>
        <dbReference type="ARBA" id="ARBA00004141"/>
    </source>
</evidence>
<dbReference type="InterPro" id="IPR018820">
    <property type="entry name" value="BRE4-related_DUF2421"/>
</dbReference>
<feature type="transmembrane region" description="Helical" evidence="7">
    <location>
        <begin position="224"/>
        <end position="245"/>
    </location>
</feature>
<keyword evidence="3 7" id="KW-1133">Transmembrane helix</keyword>
<feature type="domain" description="DUF2421" evidence="8">
    <location>
        <begin position="900"/>
        <end position="1119"/>
    </location>
</feature>
<feature type="transmembrane region" description="Helical" evidence="7">
    <location>
        <begin position="732"/>
        <end position="751"/>
    </location>
</feature>
<dbReference type="PANTHER" id="PTHR37994:SF1">
    <property type="entry name" value="ER TRANSPORTER 6TM N-TERMINAL DOMAIN-CONTAINING PROTEIN"/>
    <property type="match status" value="1"/>
</dbReference>
<evidence type="ECO:0000259" key="8">
    <source>
        <dbReference type="Pfam" id="PF10334"/>
    </source>
</evidence>
<feature type="domain" description="Integral membrane bound transporter" evidence="10">
    <location>
        <begin position="760"/>
        <end position="892"/>
    </location>
</feature>
<feature type="transmembrane region" description="Helical" evidence="7">
    <location>
        <begin position="152"/>
        <end position="175"/>
    </location>
</feature>
<dbReference type="AlphaFoldDB" id="A0A166FG11"/>
<evidence type="ECO:0000256" key="7">
    <source>
        <dbReference type="SAM" id="Phobius"/>
    </source>
</evidence>
<dbReference type="PANTHER" id="PTHR37994">
    <property type="entry name" value="ARAE_2_N DOMAIN-CONTAINING PROTEIN-RELATED"/>
    <property type="match status" value="1"/>
</dbReference>
<dbReference type="GO" id="GO:0016020">
    <property type="term" value="C:membrane"/>
    <property type="evidence" value="ECO:0007669"/>
    <property type="project" value="UniProtKB-SubCell"/>
</dbReference>
<proteinExistence type="predicted"/>
<evidence type="ECO:0000256" key="5">
    <source>
        <dbReference type="SAM" id="Coils"/>
    </source>
</evidence>
<sequence>MDNPQGHPLEERLTRTSSGPLPRRKSHLEVRIADDDSARGINESSSSGDVVKEDGVDVEGKKHTERHSTLKKQLDNVRSSVAPHFAWIAPNNKWSKWKPVIRCALTAWICGVLFLIPATENAMGQASFLVLIASFLSPPSDPFMAVLERETMILLFVCFAWGWSCIGIAFANMARTQHVPTATLANILTGQYIEASPTVILAIFIFFGTAFFLYIKARQGPGPFLFATVFGCICLDITLTTSGLFPYPNYLLGQVIAVPLAIHSAVALVLSILVFPSTISALFTTRLQSSIGPLVTSMELHRTLLQTPVDSPDFTPKGILAAVNQAEDSLVQLAAAARLLKMDIIFDRFSPGDFSELHKLTRRLVVRSNGMTVYFSLIDPTRERFPVTPAPSRPQSPMWTPSTSRPPSPERGSRQEHPPASPDEDPPKSSVSSLHRRKLHHLHIPGSRVQHRHSNHHHNSPSTHRNLLHSSLLHLAISRNPEHAVGVFESTRYLGLESKIMSHPDAERLSADSTKLLDESADELLGGCIDSLKEVHAWMGQLRHGRWGFWIGKVNKKRLQEEKIQKFEDTKAALEDMLTRFRQDKRHKVLEPYMAAFDPESDSHSELTEVPPHRYLFNCYVYQFHLMQFAIVMVDMLAEVIRLERLREKNKLWTPAEPIRNLLSWGAWEPAEHMDQYDEEDPDMIQGVEPELLNDLGMAHRRDPDALPPRNQFEAFMNFLYKIMLTLGGGNTLFALKAALLTVILCIPSFLKSSGSFAYHNKFVWGVFMGQLTMARFRGDTSFGFVARISSTFFGGLVGLIMWYISAGNGDGNPYGLAAVFAVCFPFFFFARIYWPGPPMTNLIFFVTSALVVGYSYQDNHLVTASSPGSGFSVFWRRFVLVTVGVFGAFIFSFLPPSTTLRYYQRASLATSSAELGVIYCAIVSHANSSTRGDDKIQLIVKSLIGIRSKLKRSLVLRTNIIYEFSLRGRWPAERYHEILKIQLEAAFLLSHLLLIVERLEPAWSRAFLRRTRLLEADFQGDVLAVITMISNSLRSGQPLPQITPCPLLDRYMIKHHGLQVIHQDADDEDYGIPRTLTMETLKSEQYLMFSVGVATTFAIVTRLDRLMVATKNLVGEQYHIHGVGLWDKHKGVELGSRTTSLMP</sequence>